<keyword evidence="1" id="KW-0805">Transcription regulation</keyword>
<dbReference type="Pfam" id="PF01614">
    <property type="entry name" value="IclR_C"/>
    <property type="match status" value="1"/>
</dbReference>
<sequence>MKDDTKTPSRHSVSNLLRGLDIMELLLESPEGLGVSDISRALEIPVNAAFRISSALVERGYLLKNDQTKTFTLSARLVTMGYRIGNRNGLVETAMPLMRELRDAIKETVILCIMAGGDCIVLDSVPGLHMFRFTVDPGTPAALHASAPGKALMAFLPDSERKAFVAGIKLQRFNERTITNRKRLLQELARVRELGYALDMAEEHDGVHCVAAPVLDVRGYPVAALTT</sequence>
<dbReference type="InterPro" id="IPR029016">
    <property type="entry name" value="GAF-like_dom_sf"/>
</dbReference>
<organism evidence="6">
    <name type="scientific">marine sediment metagenome</name>
    <dbReference type="NCBI Taxonomy" id="412755"/>
    <lineage>
        <taxon>unclassified sequences</taxon>
        <taxon>metagenomes</taxon>
        <taxon>ecological metagenomes</taxon>
    </lineage>
</organism>
<proteinExistence type="predicted"/>
<accession>X0VX65</accession>
<comment type="caution">
    <text evidence="6">The sequence shown here is derived from an EMBL/GenBank/DDBJ whole genome shotgun (WGS) entry which is preliminary data.</text>
</comment>
<evidence type="ECO:0000256" key="1">
    <source>
        <dbReference type="ARBA" id="ARBA00023015"/>
    </source>
</evidence>
<evidence type="ECO:0000256" key="2">
    <source>
        <dbReference type="ARBA" id="ARBA00023125"/>
    </source>
</evidence>
<evidence type="ECO:0000256" key="3">
    <source>
        <dbReference type="ARBA" id="ARBA00023163"/>
    </source>
</evidence>
<dbReference type="Gene3D" id="3.30.450.40">
    <property type="match status" value="1"/>
</dbReference>
<dbReference type="PANTHER" id="PTHR30136">
    <property type="entry name" value="HELIX-TURN-HELIX TRANSCRIPTIONAL REGULATOR, ICLR FAMILY"/>
    <property type="match status" value="1"/>
</dbReference>
<dbReference type="GO" id="GO:0003700">
    <property type="term" value="F:DNA-binding transcription factor activity"/>
    <property type="evidence" value="ECO:0007669"/>
    <property type="project" value="TreeGrafter"/>
</dbReference>
<dbReference type="InterPro" id="IPR036388">
    <property type="entry name" value="WH-like_DNA-bd_sf"/>
</dbReference>
<dbReference type="Pfam" id="PF09339">
    <property type="entry name" value="HTH_IclR"/>
    <property type="match status" value="1"/>
</dbReference>
<dbReference type="PROSITE" id="PS51078">
    <property type="entry name" value="ICLR_ED"/>
    <property type="match status" value="1"/>
</dbReference>
<evidence type="ECO:0008006" key="7">
    <source>
        <dbReference type="Google" id="ProtNLM"/>
    </source>
</evidence>
<keyword evidence="3" id="KW-0804">Transcription</keyword>
<name>X0VX65_9ZZZZ</name>
<dbReference type="SUPFAM" id="SSF46785">
    <property type="entry name" value="Winged helix' DNA-binding domain"/>
    <property type="match status" value="1"/>
</dbReference>
<dbReference type="SUPFAM" id="SSF55781">
    <property type="entry name" value="GAF domain-like"/>
    <property type="match status" value="1"/>
</dbReference>
<dbReference type="EMBL" id="BARS01039784">
    <property type="protein sequence ID" value="GAG22910.1"/>
    <property type="molecule type" value="Genomic_DNA"/>
</dbReference>
<gene>
    <name evidence="6" type="ORF">S01H1_60729</name>
</gene>
<dbReference type="GO" id="GO:0045892">
    <property type="term" value="P:negative regulation of DNA-templated transcription"/>
    <property type="evidence" value="ECO:0007669"/>
    <property type="project" value="TreeGrafter"/>
</dbReference>
<dbReference type="InterPro" id="IPR036390">
    <property type="entry name" value="WH_DNA-bd_sf"/>
</dbReference>
<dbReference type="PANTHER" id="PTHR30136:SF35">
    <property type="entry name" value="HTH-TYPE TRANSCRIPTIONAL REGULATOR RV1719"/>
    <property type="match status" value="1"/>
</dbReference>
<evidence type="ECO:0000259" key="5">
    <source>
        <dbReference type="PROSITE" id="PS51078"/>
    </source>
</evidence>
<feature type="non-terminal residue" evidence="6">
    <location>
        <position position="227"/>
    </location>
</feature>
<feature type="domain" description="IclR-ED" evidence="5">
    <location>
        <begin position="76"/>
        <end position="227"/>
    </location>
</feature>
<reference evidence="6" key="1">
    <citation type="journal article" date="2014" name="Front. Microbiol.">
        <title>High frequency of phylogenetically diverse reductive dehalogenase-homologous genes in deep subseafloor sedimentary metagenomes.</title>
        <authorList>
            <person name="Kawai M."/>
            <person name="Futagami T."/>
            <person name="Toyoda A."/>
            <person name="Takaki Y."/>
            <person name="Nishi S."/>
            <person name="Hori S."/>
            <person name="Arai W."/>
            <person name="Tsubouchi T."/>
            <person name="Morono Y."/>
            <person name="Uchiyama I."/>
            <person name="Ito T."/>
            <person name="Fujiyama A."/>
            <person name="Inagaki F."/>
            <person name="Takami H."/>
        </authorList>
    </citation>
    <scope>NUCLEOTIDE SEQUENCE</scope>
    <source>
        <strain evidence="6">Expedition CK06-06</strain>
    </source>
</reference>
<feature type="domain" description="HTH iclR-type" evidence="4">
    <location>
        <begin position="13"/>
        <end position="75"/>
    </location>
</feature>
<dbReference type="SMART" id="SM00346">
    <property type="entry name" value="HTH_ICLR"/>
    <property type="match status" value="1"/>
</dbReference>
<evidence type="ECO:0000259" key="4">
    <source>
        <dbReference type="PROSITE" id="PS51077"/>
    </source>
</evidence>
<dbReference type="InterPro" id="IPR050707">
    <property type="entry name" value="HTH_MetabolicPath_Reg"/>
</dbReference>
<dbReference type="InterPro" id="IPR005471">
    <property type="entry name" value="Tscrpt_reg_IclR_N"/>
</dbReference>
<evidence type="ECO:0000313" key="6">
    <source>
        <dbReference type="EMBL" id="GAG22910.1"/>
    </source>
</evidence>
<protein>
    <recommendedName>
        <fullName evidence="7">IclR family transcriptional regulator</fullName>
    </recommendedName>
</protein>
<dbReference type="GO" id="GO:0003677">
    <property type="term" value="F:DNA binding"/>
    <property type="evidence" value="ECO:0007669"/>
    <property type="project" value="UniProtKB-KW"/>
</dbReference>
<keyword evidence="2" id="KW-0238">DNA-binding</keyword>
<dbReference type="AlphaFoldDB" id="X0VX65"/>
<dbReference type="Gene3D" id="1.10.10.10">
    <property type="entry name" value="Winged helix-like DNA-binding domain superfamily/Winged helix DNA-binding domain"/>
    <property type="match status" value="1"/>
</dbReference>
<dbReference type="InterPro" id="IPR014757">
    <property type="entry name" value="Tscrpt_reg_IclR_C"/>
</dbReference>
<dbReference type="PROSITE" id="PS51077">
    <property type="entry name" value="HTH_ICLR"/>
    <property type="match status" value="1"/>
</dbReference>